<dbReference type="Pfam" id="PF02661">
    <property type="entry name" value="Fic"/>
    <property type="match status" value="1"/>
</dbReference>
<evidence type="ECO:0000313" key="5">
    <source>
        <dbReference type="Proteomes" id="UP001282288"/>
    </source>
</evidence>
<dbReference type="EMBL" id="JARAWP010000001">
    <property type="protein sequence ID" value="MDX3016369.1"/>
    <property type="molecule type" value="Genomic_DNA"/>
</dbReference>
<dbReference type="SUPFAM" id="SSF140931">
    <property type="entry name" value="Fic-like"/>
    <property type="match status" value="1"/>
</dbReference>
<dbReference type="Proteomes" id="UP001272987">
    <property type="component" value="Unassembled WGS sequence"/>
</dbReference>
<dbReference type="GeneID" id="69804574"/>
<dbReference type="Gene3D" id="1.10.3290.10">
    <property type="entry name" value="Fido-like domain"/>
    <property type="match status" value="1"/>
</dbReference>
<reference evidence="2 4" key="1">
    <citation type="journal article" date="2023" name="Microb. Genom.">
        <title>Mesoterricola silvestris gen. nov., sp. nov., Mesoterricola sediminis sp. nov., Geothrix oryzae sp. nov., Geothrix edaphica sp. nov., Geothrix rubra sp. nov., and Geothrix limicola sp. nov., six novel members of Acidobacteriota isolated from soils.</title>
        <authorList>
            <person name="Weisberg A.J."/>
            <person name="Pearce E."/>
            <person name="Kramer C.G."/>
            <person name="Chang J.H."/>
            <person name="Clarke C.R."/>
        </authorList>
    </citation>
    <scope>NUCLEOTIDE SEQUENCE</scope>
    <source>
        <strain evidence="3 4">NB05-1H</strain>
        <strain evidence="2">NRRL_B-16521</strain>
    </source>
</reference>
<evidence type="ECO:0000313" key="4">
    <source>
        <dbReference type="Proteomes" id="UP001272987"/>
    </source>
</evidence>
<keyword evidence="4" id="KW-1185">Reference proteome</keyword>
<accession>A0AAP6BJ74</accession>
<name>A0AAP6BJ74_9ACTN</name>
<comment type="caution">
    <text evidence="2">The sequence shown here is derived from an EMBL/GenBank/DDBJ whole genome shotgun (WGS) entry which is preliminary data.</text>
</comment>
<dbReference type="Proteomes" id="UP001282288">
    <property type="component" value="Unassembled WGS sequence"/>
</dbReference>
<organism evidence="2 5">
    <name type="scientific">Streptomyces acidiscabies</name>
    <dbReference type="NCBI Taxonomy" id="42234"/>
    <lineage>
        <taxon>Bacteria</taxon>
        <taxon>Bacillati</taxon>
        <taxon>Actinomycetota</taxon>
        <taxon>Actinomycetes</taxon>
        <taxon>Kitasatosporales</taxon>
        <taxon>Streptomycetaceae</taxon>
        <taxon>Streptomyces</taxon>
    </lineage>
</organism>
<dbReference type="RefSeq" id="WP_050987117.1">
    <property type="nucleotide sequence ID" value="NZ_BCMK01000026.1"/>
</dbReference>
<evidence type="ECO:0000313" key="3">
    <source>
        <dbReference type="EMBL" id="MDX3016369.1"/>
    </source>
</evidence>
<gene>
    <name evidence="2" type="ORF">PV399_39330</name>
    <name evidence="3" type="ORF">PV666_00510</name>
</gene>
<dbReference type="AlphaFoldDB" id="A0AAP6BJ74"/>
<dbReference type="InterPro" id="IPR036597">
    <property type="entry name" value="Fido-like_dom_sf"/>
</dbReference>
<dbReference type="PROSITE" id="PS51459">
    <property type="entry name" value="FIDO"/>
    <property type="match status" value="1"/>
</dbReference>
<sequence length="213" mass="23463">MMRDDLAAWLRVRSQIGWEETAAPLTGPIRGRRDGIAHLTVVHEERFRNAWSSVRKDAEAGRSLDFPRLVAWQSLVLGREQLAFRRFPAFAKGGDERYGVDAGTPALFDACLAEATGPAPVAARAARLYLDISFFHPFEDGNGRSALLALGYVLAREDIVLDEVAPLRIPRYADDEPGARSLTHLVQTLALAARRRKPSSLDAPALADSMMVK</sequence>
<dbReference type="InterPro" id="IPR003812">
    <property type="entry name" value="Fido"/>
</dbReference>
<feature type="domain" description="Fido" evidence="1">
    <location>
        <begin position="64"/>
        <end position="194"/>
    </location>
</feature>
<evidence type="ECO:0000313" key="2">
    <source>
        <dbReference type="EMBL" id="MDX2965724.1"/>
    </source>
</evidence>
<protein>
    <submittedName>
        <fullName evidence="2">Fic family protein</fullName>
    </submittedName>
</protein>
<evidence type="ECO:0000259" key="1">
    <source>
        <dbReference type="PROSITE" id="PS51459"/>
    </source>
</evidence>
<dbReference type="EMBL" id="JARAWC010000045">
    <property type="protein sequence ID" value="MDX2965724.1"/>
    <property type="molecule type" value="Genomic_DNA"/>
</dbReference>
<proteinExistence type="predicted"/>